<name>A0A2U1KB79_ARTAN</name>
<dbReference type="EMBL" id="PKPP01024258">
    <property type="protein sequence ID" value="PWA34014.1"/>
    <property type="molecule type" value="Genomic_DNA"/>
</dbReference>
<evidence type="ECO:0000256" key="1">
    <source>
        <dbReference type="SAM" id="MobiDB-lite"/>
    </source>
</evidence>
<gene>
    <name evidence="2" type="ORF">CTI12_AA623120</name>
</gene>
<dbReference type="Proteomes" id="UP000245207">
    <property type="component" value="Unassembled WGS sequence"/>
</dbReference>
<dbReference type="OrthoDB" id="2357150at2759"/>
<proteinExistence type="predicted"/>
<organism evidence="2 3">
    <name type="scientific">Artemisia annua</name>
    <name type="common">Sweet wormwood</name>
    <dbReference type="NCBI Taxonomy" id="35608"/>
    <lineage>
        <taxon>Eukaryota</taxon>
        <taxon>Viridiplantae</taxon>
        <taxon>Streptophyta</taxon>
        <taxon>Embryophyta</taxon>
        <taxon>Tracheophyta</taxon>
        <taxon>Spermatophyta</taxon>
        <taxon>Magnoliopsida</taxon>
        <taxon>eudicotyledons</taxon>
        <taxon>Gunneridae</taxon>
        <taxon>Pentapetalae</taxon>
        <taxon>asterids</taxon>
        <taxon>campanulids</taxon>
        <taxon>Asterales</taxon>
        <taxon>Asteraceae</taxon>
        <taxon>Asteroideae</taxon>
        <taxon>Anthemideae</taxon>
        <taxon>Artemisiinae</taxon>
        <taxon>Artemisia</taxon>
    </lineage>
</organism>
<evidence type="ECO:0000313" key="3">
    <source>
        <dbReference type="Proteomes" id="UP000245207"/>
    </source>
</evidence>
<sequence length="53" mass="5587">MASNDPEHEHTGEEETAAAAEEEDTGAQIAPIVKLVEVAVATGEENEDPILDL</sequence>
<feature type="compositionally biased region" description="Basic and acidic residues" evidence="1">
    <location>
        <begin position="1"/>
        <end position="13"/>
    </location>
</feature>
<protein>
    <submittedName>
        <fullName evidence="2">Uncharacterized protein</fullName>
    </submittedName>
</protein>
<comment type="caution">
    <text evidence="2">The sequence shown here is derived from an EMBL/GenBank/DDBJ whole genome shotgun (WGS) entry which is preliminary data.</text>
</comment>
<dbReference type="STRING" id="35608.A0A2U1KB79"/>
<dbReference type="AlphaFoldDB" id="A0A2U1KB79"/>
<accession>A0A2U1KB79</accession>
<feature type="compositionally biased region" description="Acidic residues" evidence="1">
    <location>
        <begin position="14"/>
        <end position="25"/>
    </location>
</feature>
<feature type="region of interest" description="Disordered" evidence="1">
    <location>
        <begin position="1"/>
        <end position="28"/>
    </location>
</feature>
<reference evidence="2 3" key="1">
    <citation type="journal article" date="2018" name="Mol. Plant">
        <title>The genome of Artemisia annua provides insight into the evolution of Asteraceae family and artemisinin biosynthesis.</title>
        <authorList>
            <person name="Shen Q."/>
            <person name="Zhang L."/>
            <person name="Liao Z."/>
            <person name="Wang S."/>
            <person name="Yan T."/>
            <person name="Shi P."/>
            <person name="Liu M."/>
            <person name="Fu X."/>
            <person name="Pan Q."/>
            <person name="Wang Y."/>
            <person name="Lv Z."/>
            <person name="Lu X."/>
            <person name="Zhang F."/>
            <person name="Jiang W."/>
            <person name="Ma Y."/>
            <person name="Chen M."/>
            <person name="Hao X."/>
            <person name="Li L."/>
            <person name="Tang Y."/>
            <person name="Lv G."/>
            <person name="Zhou Y."/>
            <person name="Sun X."/>
            <person name="Brodelius P.E."/>
            <person name="Rose J.K.C."/>
            <person name="Tang K."/>
        </authorList>
    </citation>
    <scope>NUCLEOTIDE SEQUENCE [LARGE SCALE GENOMIC DNA]</scope>
    <source>
        <strain evidence="3">cv. Huhao1</strain>
        <tissue evidence="2">Leaf</tissue>
    </source>
</reference>
<evidence type="ECO:0000313" key="2">
    <source>
        <dbReference type="EMBL" id="PWA34014.1"/>
    </source>
</evidence>
<keyword evidence="3" id="KW-1185">Reference proteome</keyword>